<dbReference type="GO" id="GO:0042752">
    <property type="term" value="P:regulation of circadian rhythm"/>
    <property type="evidence" value="ECO:0007669"/>
    <property type="project" value="UniProtKB-ARBA"/>
</dbReference>
<keyword evidence="3" id="KW-1003">Cell membrane</keyword>
<dbReference type="eggNOG" id="KOG3656">
    <property type="taxonomic scope" value="Eukaryota"/>
</dbReference>
<dbReference type="GO" id="GO:0007208">
    <property type="term" value="P:phospholipase C-activating serotonin receptor signaling pathway"/>
    <property type="evidence" value="ECO:0007669"/>
    <property type="project" value="UniProtKB-ARBA"/>
</dbReference>
<organism evidence="17 19">
    <name type="scientific">Drosophila mojavensis</name>
    <name type="common">Fruit fly</name>
    <dbReference type="NCBI Taxonomy" id="7230"/>
    <lineage>
        <taxon>Eukaryota</taxon>
        <taxon>Metazoa</taxon>
        <taxon>Ecdysozoa</taxon>
        <taxon>Arthropoda</taxon>
        <taxon>Hexapoda</taxon>
        <taxon>Insecta</taxon>
        <taxon>Pterygota</taxon>
        <taxon>Neoptera</taxon>
        <taxon>Endopterygota</taxon>
        <taxon>Diptera</taxon>
        <taxon>Brachycera</taxon>
        <taxon>Muscomorpha</taxon>
        <taxon>Ephydroidea</taxon>
        <taxon>Drosophilidae</taxon>
        <taxon>Drosophila</taxon>
    </lineage>
</organism>
<dbReference type="Proteomes" id="UP000009192">
    <property type="component" value="Unassembled WGS sequence"/>
</dbReference>
<keyword evidence="8" id="KW-1015">Disulfide bond</keyword>
<evidence type="ECO:0000313" key="17">
    <source>
        <dbReference type="EMBL" id="EDW08783.1"/>
    </source>
</evidence>
<dbReference type="HOGENOM" id="CLU_009579_11_1_1"/>
<feature type="transmembrane region" description="Helical" evidence="15">
    <location>
        <begin position="763"/>
        <end position="784"/>
    </location>
</feature>
<dbReference type="GO" id="GO:0071880">
    <property type="term" value="P:adenylate cyclase-activating adrenergic receptor signaling pathway"/>
    <property type="evidence" value="ECO:0007669"/>
    <property type="project" value="TreeGrafter"/>
</dbReference>
<keyword evidence="10" id="KW-0325">Glycoprotein</keyword>
<feature type="compositionally biased region" description="Low complexity" evidence="14">
    <location>
        <begin position="645"/>
        <end position="675"/>
    </location>
</feature>
<dbReference type="InterPro" id="IPR000276">
    <property type="entry name" value="GPCR_Rhodpsn"/>
</dbReference>
<dbReference type="AlphaFoldDB" id="B4KMP1"/>
<feature type="region of interest" description="Disordered" evidence="14">
    <location>
        <begin position="26"/>
        <end position="75"/>
    </location>
</feature>
<reference evidence="17" key="3">
    <citation type="submission" date="2015-11" db="EMBL/GenBank/DDBJ databases">
        <authorList>
            <consortium name="FlyBase"/>
        </authorList>
    </citation>
    <scope>NUCLEOTIDE SEQUENCE</scope>
    <source>
        <strain evidence="17">TSC#15081-1352.22</strain>
    </source>
</reference>
<evidence type="ECO:0000256" key="4">
    <source>
        <dbReference type="ARBA" id="ARBA00022692"/>
    </source>
</evidence>
<evidence type="ECO:0000259" key="16">
    <source>
        <dbReference type="PROSITE" id="PS50262"/>
    </source>
</evidence>
<keyword evidence="4 13" id="KW-0812">Transmembrane</keyword>
<feature type="compositionally biased region" description="Gly residues" evidence="14">
    <location>
        <begin position="634"/>
        <end position="644"/>
    </location>
</feature>
<feature type="transmembrane region" description="Helical" evidence="15">
    <location>
        <begin position="796"/>
        <end position="818"/>
    </location>
</feature>
<feature type="transmembrane region" description="Helical" evidence="15">
    <location>
        <begin position="390"/>
        <end position="413"/>
    </location>
</feature>
<feature type="compositionally biased region" description="Low complexity" evidence="14">
    <location>
        <begin position="706"/>
        <end position="736"/>
    </location>
</feature>
<reference evidence="17" key="2">
    <citation type="journal article" date="2008" name="Bioinformatics">
        <title>Assembly reconciliation.</title>
        <authorList>
            <person name="Zimin A.V."/>
            <person name="Smith D.R."/>
            <person name="Sutton G."/>
            <person name="Yorke J.A."/>
        </authorList>
    </citation>
    <scope>NUCLEOTIDE SEQUENCE</scope>
    <source>
        <strain evidence="17">TSC#15081-1352.22</strain>
    </source>
</reference>
<evidence type="ECO:0000256" key="6">
    <source>
        <dbReference type="ARBA" id="ARBA00023040"/>
    </source>
</evidence>
<keyword evidence="9 13" id="KW-0675">Receptor</keyword>
<keyword evidence="5 15" id="KW-1133">Transmembrane helix</keyword>
<dbReference type="SUPFAM" id="SSF81321">
    <property type="entry name" value="Family A G protein-coupled receptor-like"/>
    <property type="match status" value="1"/>
</dbReference>
<dbReference type="InParanoid" id="B4KMP1"/>
<dbReference type="SMART" id="SM01381">
    <property type="entry name" value="7TM_GPCR_Srsx"/>
    <property type="match status" value="1"/>
</dbReference>
<feature type="compositionally biased region" description="Polar residues" evidence="14">
    <location>
        <begin position="498"/>
        <end position="508"/>
    </location>
</feature>
<feature type="transmembrane region" description="Helical" evidence="15">
    <location>
        <begin position="348"/>
        <end position="370"/>
    </location>
</feature>
<gene>
    <name evidence="17" type="primary">Dmoj\GI19372</name>
    <name evidence="17" type="ORF">Dmoj_GI19372</name>
</gene>
<evidence type="ECO:0000256" key="9">
    <source>
        <dbReference type="ARBA" id="ARBA00023170"/>
    </source>
</evidence>
<evidence type="ECO:0000256" key="8">
    <source>
        <dbReference type="ARBA" id="ARBA00023157"/>
    </source>
</evidence>
<feature type="region of interest" description="Disordered" evidence="14">
    <location>
        <begin position="539"/>
        <end position="565"/>
    </location>
</feature>
<evidence type="ECO:0000256" key="14">
    <source>
        <dbReference type="SAM" id="MobiDB-lite"/>
    </source>
</evidence>
<feature type="region of interest" description="Disordered" evidence="14">
    <location>
        <begin position="622"/>
        <end position="678"/>
    </location>
</feature>
<dbReference type="Pfam" id="PF00001">
    <property type="entry name" value="7tm_1"/>
    <property type="match status" value="1"/>
</dbReference>
<reference evidence="17 19" key="1">
    <citation type="journal article" date="2007" name="Nature">
        <title>Evolution of genes and genomes on the Drosophila phylogeny.</title>
        <authorList>
            <consortium name="Drosophila 12 Genomes Consortium"/>
            <person name="Clark A.G."/>
            <person name="Eisen M.B."/>
            <person name="Smith D.R."/>
            <person name="Bergman C.M."/>
            <person name="Oliver B."/>
            <person name="Markow T.A."/>
            <person name="Kaufman T.C."/>
            <person name="Kellis M."/>
            <person name="Gelbart W."/>
            <person name="Iyer V.N."/>
            <person name="Pollard D.A."/>
            <person name="Sackton T.B."/>
            <person name="Larracuente A.M."/>
            <person name="Singh N.D."/>
            <person name="Abad J.P."/>
            <person name="Abt D.N."/>
            <person name="Adryan B."/>
            <person name="Aguade M."/>
            <person name="Akashi H."/>
            <person name="Anderson W.W."/>
            <person name="Aquadro C.F."/>
            <person name="Ardell D.H."/>
            <person name="Arguello R."/>
            <person name="Artieri C.G."/>
            <person name="Barbash D.A."/>
            <person name="Barker D."/>
            <person name="Barsanti P."/>
            <person name="Batterham P."/>
            <person name="Batzoglou S."/>
            <person name="Begun D."/>
            <person name="Bhutkar A."/>
            <person name="Blanco E."/>
            <person name="Bosak S.A."/>
            <person name="Bradley R.K."/>
            <person name="Brand A.D."/>
            <person name="Brent M.R."/>
            <person name="Brooks A.N."/>
            <person name="Brown R.H."/>
            <person name="Butlin R.K."/>
            <person name="Caggese C."/>
            <person name="Calvi B.R."/>
            <person name="Bernardo de Carvalho A."/>
            <person name="Caspi A."/>
            <person name="Castrezana S."/>
            <person name="Celniker S.E."/>
            <person name="Chang J.L."/>
            <person name="Chapple C."/>
            <person name="Chatterji S."/>
            <person name="Chinwalla A."/>
            <person name="Civetta A."/>
            <person name="Clifton S.W."/>
            <person name="Comeron J.M."/>
            <person name="Costello J.C."/>
            <person name="Coyne J.A."/>
            <person name="Daub J."/>
            <person name="David R.G."/>
            <person name="Delcher A.L."/>
            <person name="Delehaunty K."/>
            <person name="Do C.B."/>
            <person name="Ebling H."/>
            <person name="Edwards K."/>
            <person name="Eickbush T."/>
            <person name="Evans J.D."/>
            <person name="Filipski A."/>
            <person name="Findeiss S."/>
            <person name="Freyhult E."/>
            <person name="Fulton L."/>
            <person name="Fulton R."/>
            <person name="Garcia A.C."/>
            <person name="Gardiner A."/>
            <person name="Garfield D.A."/>
            <person name="Garvin B.E."/>
            <person name="Gibson G."/>
            <person name="Gilbert D."/>
            <person name="Gnerre S."/>
            <person name="Godfrey J."/>
            <person name="Good R."/>
            <person name="Gotea V."/>
            <person name="Gravely B."/>
            <person name="Greenberg A.J."/>
            <person name="Griffiths-Jones S."/>
            <person name="Gross S."/>
            <person name="Guigo R."/>
            <person name="Gustafson E.A."/>
            <person name="Haerty W."/>
            <person name="Hahn M.W."/>
            <person name="Halligan D.L."/>
            <person name="Halpern A.L."/>
            <person name="Halter G.M."/>
            <person name="Han M.V."/>
            <person name="Heger A."/>
            <person name="Hillier L."/>
            <person name="Hinrichs A.S."/>
            <person name="Holmes I."/>
            <person name="Hoskins R.A."/>
            <person name="Hubisz M.J."/>
            <person name="Hultmark D."/>
            <person name="Huntley M.A."/>
            <person name="Jaffe D.B."/>
            <person name="Jagadeeshan S."/>
            <person name="Jeck W.R."/>
            <person name="Johnson J."/>
            <person name="Jones C.D."/>
            <person name="Jordan W.C."/>
            <person name="Karpen G.H."/>
            <person name="Kataoka E."/>
            <person name="Keightley P.D."/>
            <person name="Kheradpour P."/>
            <person name="Kirkness E.F."/>
            <person name="Koerich L.B."/>
            <person name="Kristiansen K."/>
            <person name="Kudrna D."/>
            <person name="Kulathinal R.J."/>
            <person name="Kumar S."/>
            <person name="Kwok R."/>
            <person name="Lander E."/>
            <person name="Langley C.H."/>
            <person name="Lapoint R."/>
            <person name="Lazzaro B.P."/>
            <person name="Lee S.J."/>
            <person name="Levesque L."/>
            <person name="Li R."/>
            <person name="Lin C.F."/>
            <person name="Lin M.F."/>
            <person name="Lindblad-Toh K."/>
            <person name="Llopart A."/>
            <person name="Long M."/>
            <person name="Low L."/>
            <person name="Lozovsky E."/>
            <person name="Lu J."/>
            <person name="Luo M."/>
            <person name="Machado C.A."/>
            <person name="Makalowski W."/>
            <person name="Marzo M."/>
            <person name="Matsuda M."/>
            <person name="Matzkin L."/>
            <person name="McAllister B."/>
            <person name="McBride C.S."/>
            <person name="McKernan B."/>
            <person name="McKernan K."/>
            <person name="Mendez-Lago M."/>
            <person name="Minx P."/>
            <person name="Mollenhauer M.U."/>
            <person name="Montooth K."/>
            <person name="Mount S.M."/>
            <person name="Mu X."/>
            <person name="Myers E."/>
            <person name="Negre B."/>
            <person name="Newfeld S."/>
            <person name="Nielsen R."/>
            <person name="Noor M.A."/>
            <person name="O'Grady P."/>
            <person name="Pachter L."/>
            <person name="Papaceit M."/>
            <person name="Parisi M.J."/>
            <person name="Parisi M."/>
            <person name="Parts L."/>
            <person name="Pedersen J.S."/>
            <person name="Pesole G."/>
            <person name="Phillippy A.M."/>
            <person name="Ponting C.P."/>
            <person name="Pop M."/>
            <person name="Porcelli D."/>
            <person name="Powell J.R."/>
            <person name="Prohaska S."/>
            <person name="Pruitt K."/>
            <person name="Puig M."/>
            <person name="Quesneville H."/>
            <person name="Ram K.R."/>
            <person name="Rand D."/>
            <person name="Rasmussen M.D."/>
            <person name="Reed L.K."/>
            <person name="Reenan R."/>
            <person name="Reily A."/>
            <person name="Remington K.A."/>
            <person name="Rieger T.T."/>
            <person name="Ritchie M.G."/>
            <person name="Robin C."/>
            <person name="Rogers Y.H."/>
            <person name="Rohde C."/>
            <person name="Rozas J."/>
            <person name="Rubenfield M.J."/>
            <person name="Ruiz A."/>
            <person name="Russo S."/>
            <person name="Salzberg S.L."/>
            <person name="Sanchez-Gracia A."/>
            <person name="Saranga D.J."/>
            <person name="Sato H."/>
            <person name="Schaeffer S.W."/>
            <person name="Schatz M.C."/>
            <person name="Schlenke T."/>
            <person name="Schwartz R."/>
            <person name="Segarra C."/>
            <person name="Singh R.S."/>
            <person name="Sirot L."/>
            <person name="Sirota M."/>
            <person name="Sisneros N.B."/>
            <person name="Smith C.D."/>
            <person name="Smith T.F."/>
            <person name="Spieth J."/>
            <person name="Stage D.E."/>
            <person name="Stark A."/>
            <person name="Stephan W."/>
            <person name="Strausberg R.L."/>
            <person name="Strempel S."/>
            <person name="Sturgill D."/>
            <person name="Sutton G."/>
            <person name="Sutton G.G."/>
            <person name="Tao W."/>
            <person name="Teichmann S."/>
            <person name="Tobari Y.N."/>
            <person name="Tomimura Y."/>
            <person name="Tsolas J.M."/>
            <person name="Valente V.L."/>
            <person name="Venter E."/>
            <person name="Venter J.C."/>
            <person name="Vicario S."/>
            <person name="Vieira F.G."/>
            <person name="Vilella A.J."/>
            <person name="Villasante A."/>
            <person name="Walenz B."/>
            <person name="Wang J."/>
            <person name="Wasserman M."/>
            <person name="Watts T."/>
            <person name="Wilson D."/>
            <person name="Wilson R.K."/>
            <person name="Wing R.A."/>
            <person name="Wolfner M.F."/>
            <person name="Wong A."/>
            <person name="Wong G.K."/>
            <person name="Wu C.I."/>
            <person name="Wu G."/>
            <person name="Yamamoto D."/>
            <person name="Yang H.P."/>
            <person name="Yang S.P."/>
            <person name="Yorke J.A."/>
            <person name="Yoshida K."/>
            <person name="Zdobnov E."/>
            <person name="Zhang P."/>
            <person name="Zhang Y."/>
            <person name="Zimin A.V."/>
            <person name="Baldwin J."/>
            <person name="Abdouelleil A."/>
            <person name="Abdulkadir J."/>
            <person name="Abebe A."/>
            <person name="Abera B."/>
            <person name="Abreu J."/>
            <person name="Acer S.C."/>
            <person name="Aftuck L."/>
            <person name="Alexander A."/>
            <person name="An P."/>
            <person name="Anderson E."/>
            <person name="Anderson S."/>
            <person name="Arachi H."/>
            <person name="Azer M."/>
            <person name="Bachantsang P."/>
            <person name="Barry A."/>
            <person name="Bayul T."/>
            <person name="Berlin A."/>
            <person name="Bessette D."/>
            <person name="Bloom T."/>
            <person name="Blye J."/>
            <person name="Boguslavskiy L."/>
            <person name="Bonnet C."/>
            <person name="Boukhgalter B."/>
            <person name="Bourzgui I."/>
            <person name="Brown A."/>
            <person name="Cahill P."/>
            <person name="Channer S."/>
            <person name="Cheshatsang Y."/>
            <person name="Chuda L."/>
            <person name="Citroen M."/>
            <person name="Collymore A."/>
            <person name="Cooke P."/>
            <person name="Costello M."/>
            <person name="D'Aco K."/>
            <person name="Daza R."/>
            <person name="De Haan G."/>
            <person name="DeGray S."/>
            <person name="DeMaso C."/>
            <person name="Dhargay N."/>
            <person name="Dooley K."/>
            <person name="Dooley E."/>
            <person name="Doricent M."/>
            <person name="Dorje P."/>
            <person name="Dorjee K."/>
            <person name="Dupes A."/>
            <person name="Elong R."/>
            <person name="Falk J."/>
            <person name="Farina A."/>
            <person name="Faro S."/>
            <person name="Ferguson D."/>
            <person name="Fisher S."/>
            <person name="Foley C.D."/>
            <person name="Franke A."/>
            <person name="Friedrich D."/>
            <person name="Gadbois L."/>
            <person name="Gearin G."/>
            <person name="Gearin C.R."/>
            <person name="Giannoukos G."/>
            <person name="Goode T."/>
            <person name="Graham J."/>
            <person name="Grandbois E."/>
            <person name="Grewal S."/>
            <person name="Gyaltsen K."/>
            <person name="Hafez N."/>
            <person name="Hagos B."/>
            <person name="Hall J."/>
            <person name="Henson C."/>
            <person name="Hollinger A."/>
            <person name="Honan T."/>
            <person name="Huard M.D."/>
            <person name="Hughes L."/>
            <person name="Hurhula B."/>
            <person name="Husby M.E."/>
            <person name="Kamat A."/>
            <person name="Kanga B."/>
            <person name="Kashin S."/>
            <person name="Khazanovich D."/>
            <person name="Kisner P."/>
            <person name="Lance K."/>
            <person name="Lara M."/>
            <person name="Lee W."/>
            <person name="Lennon N."/>
            <person name="Letendre F."/>
            <person name="LeVine R."/>
            <person name="Lipovsky A."/>
            <person name="Liu X."/>
            <person name="Liu J."/>
            <person name="Liu S."/>
            <person name="Lokyitsang T."/>
            <person name="Lokyitsang Y."/>
            <person name="Lubonja R."/>
            <person name="Lui A."/>
            <person name="MacDonald P."/>
            <person name="Magnisalis V."/>
            <person name="Maru K."/>
            <person name="Matthews C."/>
            <person name="McCusker W."/>
            <person name="McDonough S."/>
            <person name="Mehta T."/>
            <person name="Meldrim J."/>
            <person name="Meneus L."/>
            <person name="Mihai O."/>
            <person name="Mihalev A."/>
            <person name="Mihova T."/>
            <person name="Mittelman R."/>
            <person name="Mlenga V."/>
            <person name="Montmayeur A."/>
            <person name="Mulrain L."/>
            <person name="Navidi A."/>
            <person name="Naylor J."/>
            <person name="Negash T."/>
            <person name="Nguyen T."/>
            <person name="Nguyen N."/>
            <person name="Nicol R."/>
            <person name="Norbu C."/>
            <person name="Norbu N."/>
            <person name="Novod N."/>
            <person name="O'Neill B."/>
            <person name="Osman S."/>
            <person name="Markiewicz E."/>
            <person name="Oyono O.L."/>
            <person name="Patti C."/>
            <person name="Phunkhang P."/>
            <person name="Pierre F."/>
            <person name="Priest M."/>
            <person name="Raghuraman S."/>
            <person name="Rege F."/>
            <person name="Reyes R."/>
            <person name="Rise C."/>
            <person name="Rogov P."/>
            <person name="Ross K."/>
            <person name="Ryan E."/>
            <person name="Settipalli S."/>
            <person name="Shea T."/>
            <person name="Sherpa N."/>
            <person name="Shi L."/>
            <person name="Shih D."/>
            <person name="Sparrow T."/>
            <person name="Spaulding J."/>
            <person name="Stalker J."/>
            <person name="Stange-Thomann N."/>
            <person name="Stavropoulos S."/>
            <person name="Stone C."/>
            <person name="Strader C."/>
            <person name="Tesfaye S."/>
            <person name="Thomson T."/>
            <person name="Thoulutsang Y."/>
            <person name="Thoulutsang D."/>
            <person name="Topham K."/>
            <person name="Topping I."/>
            <person name="Tsamla T."/>
            <person name="Vassiliev H."/>
            <person name="Vo A."/>
            <person name="Wangchuk T."/>
            <person name="Wangdi T."/>
            <person name="Weiand M."/>
            <person name="Wilkinson J."/>
            <person name="Wilson A."/>
            <person name="Yadav S."/>
            <person name="Young G."/>
            <person name="Yu Q."/>
            <person name="Zembek L."/>
            <person name="Zhong D."/>
            <person name="Zimmer A."/>
            <person name="Zwirko Z."/>
            <person name="Jaffe D.B."/>
            <person name="Alvarez P."/>
            <person name="Brockman W."/>
            <person name="Butler J."/>
            <person name="Chin C."/>
            <person name="Gnerre S."/>
            <person name="Grabherr M."/>
            <person name="Kleber M."/>
            <person name="Mauceli E."/>
            <person name="MacCallum I."/>
        </authorList>
    </citation>
    <scope>NUCLEOTIDE SEQUENCE [LARGE SCALE GENOMIC DNA]</scope>
    <source>
        <strain evidence="17">TSC#15081-1352.22</strain>
        <strain evidence="19">Tucson 15081-1352.22</strain>
    </source>
</reference>
<evidence type="ECO:0000256" key="3">
    <source>
        <dbReference type="ARBA" id="ARBA00022475"/>
    </source>
</evidence>
<comment type="subcellular location">
    <subcellularLocation>
        <location evidence="1">Cell membrane</location>
        <topology evidence="1">Multi-pass membrane protein</topology>
    </subcellularLocation>
</comment>
<dbReference type="GO" id="GO:0004993">
    <property type="term" value="F:G protein-coupled serotonin receptor activity"/>
    <property type="evidence" value="ECO:0007669"/>
    <property type="project" value="UniProtKB-ARBA"/>
</dbReference>
<dbReference type="OMA" id="MNDNAYL"/>
<dbReference type="KEGG" id="dmo:Dmoj_GI19372"/>
<feature type="compositionally biased region" description="Polar residues" evidence="14">
    <location>
        <begin position="58"/>
        <end position="72"/>
    </location>
</feature>
<evidence type="ECO:0000256" key="1">
    <source>
        <dbReference type="ARBA" id="ARBA00004651"/>
    </source>
</evidence>
<dbReference type="PANTHER" id="PTHR24248">
    <property type="entry name" value="ADRENERGIC RECEPTOR-RELATED G-PROTEIN COUPLED RECEPTOR"/>
    <property type="match status" value="1"/>
</dbReference>
<evidence type="ECO:0000256" key="13">
    <source>
        <dbReference type="RuleBase" id="RU000688"/>
    </source>
</evidence>
<keyword evidence="19" id="KW-1185">Reference proteome</keyword>
<protein>
    <submittedName>
        <fullName evidence="17">Uncharacterized protein, isoform A</fullName>
    </submittedName>
    <submittedName>
        <fullName evidence="18">Uncharacterized protein, isoform B</fullName>
    </submittedName>
</protein>
<proteinExistence type="inferred from homology"/>
<feature type="compositionally biased region" description="Polar residues" evidence="14">
    <location>
        <begin position="434"/>
        <end position="448"/>
    </location>
</feature>
<evidence type="ECO:0000256" key="7">
    <source>
        <dbReference type="ARBA" id="ARBA00023136"/>
    </source>
</evidence>
<dbReference type="InterPro" id="IPR017452">
    <property type="entry name" value="GPCR_Rhodpsn_7TM"/>
</dbReference>
<evidence type="ECO:0000256" key="12">
    <source>
        <dbReference type="ARBA" id="ARBA00059615"/>
    </source>
</evidence>
<dbReference type="PANTHER" id="PTHR24248:SF200">
    <property type="entry name" value="5-HYDROXYTRYPTAMINE RECEPTOR 1B-LIKE ISOFORM X1"/>
    <property type="match status" value="1"/>
</dbReference>
<evidence type="ECO:0000313" key="18">
    <source>
        <dbReference type="EMBL" id="KRG04268.1"/>
    </source>
</evidence>
<evidence type="ECO:0000256" key="5">
    <source>
        <dbReference type="ARBA" id="ARBA00022989"/>
    </source>
</evidence>
<dbReference type="PROSITE" id="PS00237">
    <property type="entry name" value="G_PROTEIN_RECEP_F1_1"/>
    <property type="match status" value="1"/>
</dbReference>
<feature type="compositionally biased region" description="Acidic residues" evidence="14">
    <location>
        <begin position="35"/>
        <end position="52"/>
    </location>
</feature>
<evidence type="ECO:0000256" key="11">
    <source>
        <dbReference type="ARBA" id="ARBA00023224"/>
    </source>
</evidence>
<evidence type="ECO:0000256" key="10">
    <source>
        <dbReference type="ARBA" id="ARBA00023180"/>
    </source>
</evidence>
<feature type="region of interest" description="Disordered" evidence="14">
    <location>
        <begin position="706"/>
        <end position="753"/>
    </location>
</feature>
<keyword evidence="7 15" id="KW-0472">Membrane</keyword>
<sequence>MARATNFNDALDYIYIANSMDSKAYLIADPRPDEPADEDMMQQAEEEEEEEQQQQQQPQLNGGDSNNNSQYYNDGDFPNTAAAVAAVAAAAALENNANSSSPSFPSPNSSPGSPLATAALAAAAASASVAAAAARITAKAAHRALGSKAAIDLIDADGSKSADNNYTNVAVGLGAMLLNDTLLLEGLGNETGGLGIFGDVVNGSGTLLNGSAAINVTASKVAEDDFTQLLRMAITTVLLGLMILVTIIGNVFVIAAIILERNLQNVANYLVASLAVADLFVACLVMPLGAVYEISQGWILGPELCDIWTSCDVLCCTASILHLVAIAVDRYWAVTNIDYIHSRTSNRVFMMIFCVWSASVIVSLAPQFGWKDPDYLQRIEQQKCMVSQDVAYQVFATCCTFYVPLLVILALYWKIYQTARKRIHRRRPRPVDVTANNNQPATGASSDTKLNRLRLRLGKFSTAKNKSGTASGGAGAAGGSTALGLVEGNSTNTVNTVEDTEFSSSNVDSKSRAGIEAPSTSVSQIATVSHLVALANQQHKQLKPTEAVEPRVQEEEQLEEQQQEHQLNVVEATATTTAAAAAEAGEATAAAAAAAATTPTGKANGNGGVEVLEDPQLQQQLEQMQQLQKTSKSVGGGGGGGGGASTSNATTITSISALSPQTPTTPAAGPMTTKTSTLTSCNQAHPLCSSANASGAVTPEPRTKQLHLQLHQQPNPSPNSSTQHSQQQQPAQQLSSIANPMQKVNKRKETLEAKRERKAAKTLAIITGAFVVCWLPFFVMALTLPLCAACQISDSVASLFLWLGYFNSTLNPVIYTIFSPEFRQAFKRILFGGHRPVHYRSGKL</sequence>
<feature type="transmembrane region" description="Helical" evidence="15">
    <location>
        <begin position="266"/>
        <end position="287"/>
    </location>
</feature>
<name>B4KMP1_DROMO</name>
<evidence type="ECO:0000313" key="19">
    <source>
        <dbReference type="Proteomes" id="UP000009192"/>
    </source>
</evidence>
<dbReference type="FunCoup" id="B4KMP1">
    <property type="interactions" value="180"/>
</dbReference>
<feature type="domain" description="G-protein coupled receptors family 1 profile" evidence="16">
    <location>
        <begin position="249"/>
        <end position="815"/>
    </location>
</feature>
<dbReference type="GO" id="GO:0043410">
    <property type="term" value="P:positive regulation of MAPK cascade"/>
    <property type="evidence" value="ECO:0007669"/>
    <property type="project" value="TreeGrafter"/>
</dbReference>
<dbReference type="PRINTS" id="PR00237">
    <property type="entry name" value="GPCRRHODOPSN"/>
</dbReference>
<comment type="similarity">
    <text evidence="2 13">Belongs to the G-protein coupled receptor 1 family.</text>
</comment>
<dbReference type="CDD" id="cd15331">
    <property type="entry name" value="7tmA_5-HT1A_invertebrates"/>
    <property type="match status" value="1"/>
</dbReference>
<feature type="transmembrane region" description="Helical" evidence="15">
    <location>
        <begin position="237"/>
        <end position="259"/>
    </location>
</feature>
<evidence type="ECO:0000256" key="2">
    <source>
        <dbReference type="ARBA" id="ARBA00010663"/>
    </source>
</evidence>
<dbReference type="EMBL" id="CH933808">
    <property type="protein sequence ID" value="EDW08783.1"/>
    <property type="molecule type" value="Genomic_DNA"/>
</dbReference>
<dbReference type="FunFam" id="1.20.1070.10:FF:000299">
    <property type="entry name" value="5-hydroxytryptamine receptor 2B"/>
    <property type="match status" value="1"/>
</dbReference>
<dbReference type="OrthoDB" id="10034726at2759"/>
<dbReference type="Gene3D" id="1.20.1070.10">
    <property type="entry name" value="Rhodopsin 7-helix transmembrane proteins"/>
    <property type="match status" value="2"/>
</dbReference>
<comment type="function">
    <text evidence="12">This is one of the several different receptors for 5-hydroxytryptamine (serotonin), a biogenic hormone that functions as a neurotransmitter, a hormone, and a mitogen. The activity of this receptor is mediated by G proteins which inhibit adenylate cyclase.</text>
</comment>
<feature type="transmembrane region" description="Helical" evidence="15">
    <location>
        <begin position="307"/>
        <end position="328"/>
    </location>
</feature>
<keyword evidence="11 13" id="KW-0807">Transducer</keyword>
<evidence type="ECO:0000256" key="15">
    <source>
        <dbReference type="SAM" id="Phobius"/>
    </source>
</evidence>
<dbReference type="EMBL" id="CH933808">
    <property type="protein sequence ID" value="KRG04268.1"/>
    <property type="molecule type" value="Genomic_DNA"/>
</dbReference>
<feature type="region of interest" description="Disordered" evidence="14">
    <location>
        <begin position="426"/>
        <end position="448"/>
    </location>
</feature>
<keyword evidence="6 13" id="KW-0297">G-protein coupled receptor</keyword>
<feature type="region of interest" description="Disordered" evidence="14">
    <location>
        <begin position="498"/>
        <end position="520"/>
    </location>
</feature>
<dbReference type="GO" id="GO:0005886">
    <property type="term" value="C:plasma membrane"/>
    <property type="evidence" value="ECO:0007669"/>
    <property type="project" value="UniProtKB-SubCell"/>
</dbReference>
<dbReference type="GO" id="GO:0007198">
    <property type="term" value="P:adenylate cyclase-inhibiting serotonin receptor signaling pathway"/>
    <property type="evidence" value="ECO:0007669"/>
    <property type="project" value="UniProtKB-ARBA"/>
</dbReference>
<accession>B4KMP1</accession>
<dbReference type="FunFam" id="1.20.1070.10:FF:000310">
    <property type="entry name" value="5-hydroxytryptamine receptor 2B"/>
    <property type="match status" value="1"/>
</dbReference>
<dbReference type="GO" id="GO:0007210">
    <property type="term" value="P:serotonin receptor signaling pathway"/>
    <property type="evidence" value="ECO:0007669"/>
    <property type="project" value="UniProtKB-ARBA"/>
</dbReference>
<dbReference type="PROSITE" id="PS50262">
    <property type="entry name" value="G_PROTEIN_RECEP_F1_2"/>
    <property type="match status" value="1"/>
</dbReference>